<gene>
    <name evidence="1" type="ORF">V2H45_12705</name>
</gene>
<keyword evidence="2" id="KW-1185">Reference proteome</keyword>
<dbReference type="EMBL" id="JAZBJZ010000047">
    <property type="protein sequence ID" value="MEE3717617.1"/>
    <property type="molecule type" value="Genomic_DNA"/>
</dbReference>
<sequence>MAKNQFVLELEIERGQSKEAISTILGVEPNWKSKNWCFAVVRDYDNDDCIEEIIEYEHFDDIPSFVDQFIDLLDGKFEQLAEVGIKKSDIIFWQYYAYDGQCNLEFTPRQLKKLGDNEIRLCISCWDVSAQEEESQE</sequence>
<dbReference type="Proteomes" id="UP001333818">
    <property type="component" value="Unassembled WGS sequence"/>
</dbReference>
<accession>A0AAW9PX52</accession>
<evidence type="ECO:0008006" key="3">
    <source>
        <dbReference type="Google" id="ProtNLM"/>
    </source>
</evidence>
<comment type="caution">
    <text evidence="1">The sequence shown here is derived from an EMBL/GenBank/DDBJ whole genome shotgun (WGS) entry which is preliminary data.</text>
</comment>
<evidence type="ECO:0000313" key="1">
    <source>
        <dbReference type="EMBL" id="MEE3717617.1"/>
    </source>
</evidence>
<organism evidence="1 2">
    <name type="scientific">Tumidithrix elongata BACA0141</name>
    <dbReference type="NCBI Taxonomy" id="2716417"/>
    <lineage>
        <taxon>Bacteria</taxon>
        <taxon>Bacillati</taxon>
        <taxon>Cyanobacteriota</taxon>
        <taxon>Cyanophyceae</taxon>
        <taxon>Pseudanabaenales</taxon>
        <taxon>Pseudanabaenaceae</taxon>
        <taxon>Tumidithrix</taxon>
        <taxon>Tumidithrix elongata</taxon>
    </lineage>
</organism>
<reference evidence="1" key="1">
    <citation type="submission" date="2024-01" db="EMBL/GenBank/DDBJ databases">
        <title>Bank of Algae and Cyanobacteria of the Azores (BACA) strain genomes.</title>
        <authorList>
            <person name="Luz R."/>
            <person name="Cordeiro R."/>
            <person name="Fonseca A."/>
            <person name="Goncalves V."/>
        </authorList>
    </citation>
    <scope>NUCLEOTIDE SEQUENCE</scope>
    <source>
        <strain evidence="1">BACA0141</strain>
    </source>
</reference>
<name>A0AAW9PX52_9CYAN</name>
<proteinExistence type="predicted"/>
<dbReference type="RefSeq" id="WP_330484047.1">
    <property type="nucleotide sequence ID" value="NZ_JAZBJZ010000047.1"/>
</dbReference>
<evidence type="ECO:0000313" key="2">
    <source>
        <dbReference type="Proteomes" id="UP001333818"/>
    </source>
</evidence>
<protein>
    <recommendedName>
        <fullName evidence="3">DUF4279 domain-containing protein</fullName>
    </recommendedName>
</protein>
<dbReference type="AlphaFoldDB" id="A0AAW9PX52"/>